<dbReference type="AlphaFoldDB" id="A0AAV7XNI9"/>
<protein>
    <recommendedName>
        <fullName evidence="9">Myrosinase 1-like</fullName>
    </recommendedName>
</protein>
<evidence type="ECO:0000313" key="8">
    <source>
        <dbReference type="Proteomes" id="UP001075354"/>
    </source>
</evidence>
<evidence type="ECO:0000256" key="6">
    <source>
        <dbReference type="SAM" id="SignalP"/>
    </source>
</evidence>
<dbReference type="Gene3D" id="3.20.20.80">
    <property type="entry name" value="Glycosidases"/>
    <property type="match status" value="1"/>
</dbReference>
<reference evidence="7" key="1">
    <citation type="submission" date="2022-12" db="EMBL/GenBank/DDBJ databases">
        <title>Chromosome-level genome assembly of the bean flower thrips Megalurothrips usitatus.</title>
        <authorList>
            <person name="Ma L."/>
            <person name="Liu Q."/>
            <person name="Li H."/>
            <person name="Cai W."/>
        </authorList>
    </citation>
    <scope>NUCLEOTIDE SEQUENCE</scope>
    <source>
        <strain evidence="7">Cailab_2022a</strain>
    </source>
</reference>
<dbReference type="InterPro" id="IPR017853">
    <property type="entry name" value="GH"/>
</dbReference>
<feature type="chain" id="PRO_5044000971" description="Myrosinase 1-like" evidence="6">
    <location>
        <begin position="19"/>
        <end position="523"/>
    </location>
</feature>
<evidence type="ECO:0000256" key="5">
    <source>
        <dbReference type="SAM" id="MobiDB-lite"/>
    </source>
</evidence>
<evidence type="ECO:0000313" key="7">
    <source>
        <dbReference type="EMBL" id="KAJ1526396.1"/>
    </source>
</evidence>
<name>A0AAV7XNI9_9NEOP</name>
<evidence type="ECO:0000256" key="3">
    <source>
        <dbReference type="ARBA" id="ARBA00023295"/>
    </source>
</evidence>
<dbReference type="GO" id="GO:0008422">
    <property type="term" value="F:beta-glucosidase activity"/>
    <property type="evidence" value="ECO:0007669"/>
    <property type="project" value="TreeGrafter"/>
</dbReference>
<dbReference type="Proteomes" id="UP001075354">
    <property type="component" value="Chromosome 7"/>
</dbReference>
<comment type="caution">
    <text evidence="7">The sequence shown here is derived from an EMBL/GenBank/DDBJ whole genome shotgun (WGS) entry which is preliminary data.</text>
</comment>
<organism evidence="7 8">
    <name type="scientific">Megalurothrips usitatus</name>
    <name type="common">bean blossom thrips</name>
    <dbReference type="NCBI Taxonomy" id="439358"/>
    <lineage>
        <taxon>Eukaryota</taxon>
        <taxon>Metazoa</taxon>
        <taxon>Ecdysozoa</taxon>
        <taxon>Arthropoda</taxon>
        <taxon>Hexapoda</taxon>
        <taxon>Insecta</taxon>
        <taxon>Pterygota</taxon>
        <taxon>Neoptera</taxon>
        <taxon>Paraneoptera</taxon>
        <taxon>Thysanoptera</taxon>
        <taxon>Terebrantia</taxon>
        <taxon>Thripoidea</taxon>
        <taxon>Thripidae</taxon>
        <taxon>Megalurothrips</taxon>
    </lineage>
</organism>
<keyword evidence="8" id="KW-1185">Reference proteome</keyword>
<keyword evidence="2" id="KW-0378">Hydrolase</keyword>
<keyword evidence="3" id="KW-0326">Glycosidase</keyword>
<evidence type="ECO:0000256" key="1">
    <source>
        <dbReference type="ARBA" id="ARBA00010838"/>
    </source>
</evidence>
<gene>
    <name evidence="7" type="ORF">ONE63_009534</name>
</gene>
<dbReference type="Pfam" id="PF00232">
    <property type="entry name" value="Glyco_hydro_1"/>
    <property type="match status" value="1"/>
</dbReference>
<proteinExistence type="inferred from homology"/>
<sequence length="523" mass="56490">MTLSALLVLTLCAAGGLAASTGDAKYTLPKDFLLGGGISSYQTEGAWDAEGKGVNVFDFGYHSTGSTPNGDVASDTYGHYAEDIDIAAEIGFNVFRFSISWARIFPNGTNATINQPGVDHYHKVLDKLIEKKIEPIVTLFHFDHPQALETEFGGWLGDEMPDVFAAYADFAFKTYGEKVKYWLTVNEASWYCLALGSGMLYPKTYNTTARQNKCLTNAIVAHAKAHAIYHDKYQSVQKGMVGFGAGPQFARAANASSPEDLAGAEKSNKVSGIALTVDALVFGDFPEEAKKARNISFTDEEKKLIKGRVDFLGINVYGGTSVNASAGGGATLPPGEGGSSVPPGDGGSGGPPGDGNHPGGFGDDGSAWVLREMPKWIKARYEVNGRKLPIFITENGVHGDGNGTSPLHDWDERAVYCSAYLRELAAGINEDETRVFGYTLWSFVDTFEFHGFSNWGLVHVDFDSASLNRTKKDSWTFFQRVMQTRVVPLVEKGSTPFQPSGSAAFQSSAVISTLAILLLRWLQ</sequence>
<comment type="similarity">
    <text evidence="1 4">Belongs to the glycosyl hydrolase 1 family.</text>
</comment>
<evidence type="ECO:0000256" key="4">
    <source>
        <dbReference type="RuleBase" id="RU003690"/>
    </source>
</evidence>
<feature type="signal peptide" evidence="6">
    <location>
        <begin position="1"/>
        <end position="18"/>
    </location>
</feature>
<dbReference type="PANTHER" id="PTHR10353:SF36">
    <property type="entry name" value="LP05116P"/>
    <property type="match status" value="1"/>
</dbReference>
<evidence type="ECO:0008006" key="9">
    <source>
        <dbReference type="Google" id="ProtNLM"/>
    </source>
</evidence>
<dbReference type="InterPro" id="IPR001360">
    <property type="entry name" value="Glyco_hydro_1"/>
</dbReference>
<dbReference type="PRINTS" id="PR00131">
    <property type="entry name" value="GLHYDRLASE1"/>
</dbReference>
<keyword evidence="6" id="KW-0732">Signal</keyword>
<dbReference type="PANTHER" id="PTHR10353">
    <property type="entry name" value="GLYCOSYL HYDROLASE"/>
    <property type="match status" value="1"/>
</dbReference>
<feature type="region of interest" description="Disordered" evidence="5">
    <location>
        <begin position="327"/>
        <end position="364"/>
    </location>
</feature>
<dbReference type="GO" id="GO:0005975">
    <property type="term" value="P:carbohydrate metabolic process"/>
    <property type="evidence" value="ECO:0007669"/>
    <property type="project" value="InterPro"/>
</dbReference>
<dbReference type="EMBL" id="JAPTSV010000007">
    <property type="protein sequence ID" value="KAJ1526396.1"/>
    <property type="molecule type" value="Genomic_DNA"/>
</dbReference>
<dbReference type="SUPFAM" id="SSF51445">
    <property type="entry name" value="(Trans)glycosidases"/>
    <property type="match status" value="1"/>
</dbReference>
<feature type="compositionally biased region" description="Gly residues" evidence="5">
    <location>
        <begin position="327"/>
        <end position="363"/>
    </location>
</feature>
<evidence type="ECO:0000256" key="2">
    <source>
        <dbReference type="ARBA" id="ARBA00022801"/>
    </source>
</evidence>
<accession>A0AAV7XNI9</accession>